<dbReference type="AlphaFoldDB" id="A0AAV1S7G3"/>
<evidence type="ECO:0000313" key="7">
    <source>
        <dbReference type="EMBL" id="CAK7347409.1"/>
    </source>
</evidence>
<dbReference type="GO" id="GO:0016020">
    <property type="term" value="C:membrane"/>
    <property type="evidence" value="ECO:0007669"/>
    <property type="project" value="UniProtKB-SubCell"/>
</dbReference>
<name>A0AAV1S7G3_9ROSI</name>
<evidence type="ECO:0000256" key="2">
    <source>
        <dbReference type="ARBA" id="ARBA00022692"/>
    </source>
</evidence>
<feature type="compositionally biased region" description="Polar residues" evidence="6">
    <location>
        <begin position="236"/>
        <end position="255"/>
    </location>
</feature>
<keyword evidence="8" id="KW-1185">Reference proteome</keyword>
<dbReference type="InterPro" id="IPR004254">
    <property type="entry name" value="AdipoR/HlyIII-related"/>
</dbReference>
<organism evidence="7 8">
    <name type="scientific">Dovyalis caffra</name>
    <dbReference type="NCBI Taxonomy" id="77055"/>
    <lineage>
        <taxon>Eukaryota</taxon>
        <taxon>Viridiplantae</taxon>
        <taxon>Streptophyta</taxon>
        <taxon>Embryophyta</taxon>
        <taxon>Tracheophyta</taxon>
        <taxon>Spermatophyta</taxon>
        <taxon>Magnoliopsida</taxon>
        <taxon>eudicotyledons</taxon>
        <taxon>Gunneridae</taxon>
        <taxon>Pentapetalae</taxon>
        <taxon>rosids</taxon>
        <taxon>fabids</taxon>
        <taxon>Malpighiales</taxon>
        <taxon>Salicaceae</taxon>
        <taxon>Flacourtieae</taxon>
        <taxon>Dovyalis</taxon>
    </lineage>
</organism>
<feature type="binding site" evidence="5">
    <location>
        <position position="179"/>
    </location>
    <ligand>
        <name>Zn(2+)</name>
        <dbReference type="ChEBI" id="CHEBI:29105"/>
    </ligand>
</feature>
<keyword evidence="3" id="KW-1133">Transmembrane helix</keyword>
<comment type="caution">
    <text evidence="7">The sequence shown here is derived from an EMBL/GenBank/DDBJ whole genome shotgun (WGS) entry which is preliminary data.</text>
</comment>
<evidence type="ECO:0000256" key="3">
    <source>
        <dbReference type="ARBA" id="ARBA00022989"/>
    </source>
</evidence>
<evidence type="ECO:0000256" key="5">
    <source>
        <dbReference type="PIRSR" id="PIRSR604254-1"/>
    </source>
</evidence>
<comment type="subcellular location">
    <subcellularLocation>
        <location evidence="1">Membrane</location>
        <topology evidence="1">Multi-pass membrane protein</topology>
    </subcellularLocation>
</comment>
<dbReference type="GO" id="GO:0009725">
    <property type="term" value="P:response to hormone"/>
    <property type="evidence" value="ECO:0007669"/>
    <property type="project" value="UniProtKB-ARBA"/>
</dbReference>
<gene>
    <name evidence="7" type="ORF">DCAF_LOCUS20093</name>
</gene>
<keyword evidence="5" id="KW-0862">Zinc</keyword>
<proteinExistence type="predicted"/>
<accession>A0AAV1S7G3</accession>
<feature type="region of interest" description="Disordered" evidence="6">
    <location>
        <begin position="236"/>
        <end position="258"/>
    </location>
</feature>
<evidence type="ECO:0000256" key="1">
    <source>
        <dbReference type="ARBA" id="ARBA00004141"/>
    </source>
</evidence>
<feature type="binding site" evidence="5">
    <location>
        <position position="175"/>
    </location>
    <ligand>
        <name>Zn(2+)</name>
        <dbReference type="ChEBI" id="CHEBI:29105"/>
    </ligand>
</feature>
<keyword evidence="2" id="KW-0812">Transmembrane</keyword>
<evidence type="ECO:0000256" key="4">
    <source>
        <dbReference type="ARBA" id="ARBA00023136"/>
    </source>
</evidence>
<sequence length="278" mass="30888">MAQSCNTCFGGGINVCFGSGEGSGIRGDDSDIDNDGEDNKKPELQPYLVKEQLPEPKRLYRVSNAISELLAKNATYLQAITYRSIHFLTNEGNKMIRWTISLPCVSSNRKMAMFCLLARATCHLFSSHSERGCLMQRVDYACSAALIATSGIYIGFIKIPERWKPRKFDIAGHGHQLFHVLVVAEWQLIGPARLTSPTELYKVVDNTQLMDQRFQNLELVFDLAVAGDHLGKSQTATKAHTSTLEASPDSTQSASVEFEQQDSSDFKIVCPKCIVRCE</sequence>
<dbReference type="EMBL" id="CAWUPB010001173">
    <property type="protein sequence ID" value="CAK7347409.1"/>
    <property type="molecule type" value="Genomic_DNA"/>
</dbReference>
<dbReference type="GO" id="GO:0046872">
    <property type="term" value="F:metal ion binding"/>
    <property type="evidence" value="ECO:0007669"/>
    <property type="project" value="UniProtKB-KW"/>
</dbReference>
<evidence type="ECO:0000256" key="6">
    <source>
        <dbReference type="SAM" id="MobiDB-lite"/>
    </source>
</evidence>
<keyword evidence="4" id="KW-0472">Membrane</keyword>
<reference evidence="7 8" key="1">
    <citation type="submission" date="2024-01" db="EMBL/GenBank/DDBJ databases">
        <authorList>
            <person name="Waweru B."/>
        </authorList>
    </citation>
    <scope>NUCLEOTIDE SEQUENCE [LARGE SCALE GENOMIC DNA]</scope>
</reference>
<keyword evidence="5" id="KW-0479">Metal-binding</keyword>
<dbReference type="GO" id="GO:0009744">
    <property type="term" value="P:response to sucrose"/>
    <property type="evidence" value="ECO:0007669"/>
    <property type="project" value="UniProtKB-ARBA"/>
</dbReference>
<dbReference type="Proteomes" id="UP001314170">
    <property type="component" value="Unassembled WGS sequence"/>
</dbReference>
<protein>
    <submittedName>
        <fullName evidence="7">Uncharacterized protein</fullName>
    </submittedName>
</protein>
<dbReference type="Pfam" id="PF03006">
    <property type="entry name" value="HlyIII"/>
    <property type="match status" value="1"/>
</dbReference>
<evidence type="ECO:0000313" key="8">
    <source>
        <dbReference type="Proteomes" id="UP001314170"/>
    </source>
</evidence>